<keyword evidence="11" id="KW-1185">Reference proteome</keyword>
<protein>
    <recommendedName>
        <fullName evidence="2">site-specific DNA-methyltransferase (adenine-specific)</fullName>
        <ecNumber evidence="2">2.1.1.72</ecNumber>
    </recommendedName>
</protein>
<keyword evidence="5" id="KW-0949">S-adenosyl-L-methionine</keyword>
<dbReference type="SUPFAM" id="SSF116734">
    <property type="entry name" value="DNA methylase specificity domain"/>
    <property type="match status" value="1"/>
</dbReference>
<comment type="similarity">
    <text evidence="1">Belongs to the N(4)/N(6)-methyltransferase family.</text>
</comment>
<dbReference type="Pfam" id="PF02384">
    <property type="entry name" value="N6_Mtase"/>
    <property type="match status" value="1"/>
</dbReference>
<dbReference type="InterPro" id="IPR003356">
    <property type="entry name" value="DNA_methylase_A-5"/>
</dbReference>
<evidence type="ECO:0000256" key="2">
    <source>
        <dbReference type="ARBA" id="ARBA00011900"/>
    </source>
</evidence>
<evidence type="ECO:0000313" key="10">
    <source>
        <dbReference type="EMBL" id="MDX6017218.1"/>
    </source>
</evidence>
<evidence type="ECO:0000259" key="9">
    <source>
        <dbReference type="Pfam" id="PF02384"/>
    </source>
</evidence>
<dbReference type="GO" id="GO:0008168">
    <property type="term" value="F:methyltransferase activity"/>
    <property type="evidence" value="ECO:0007669"/>
    <property type="project" value="UniProtKB-KW"/>
</dbReference>
<dbReference type="GeneID" id="88624418"/>
<evidence type="ECO:0000256" key="7">
    <source>
        <dbReference type="ARBA" id="ARBA00023125"/>
    </source>
</evidence>
<sequence length="370" mass="42266">MVELNQYYTPILTSEYLASLLNLDNIRTCVELSAGEGALIEPIKKINPNITFTTVDIDPRNTEKLYKLYPKDNHFCDDALNANLCLPVGYYDLAICNPPFSTVPFGNDLDFILDNDFYEIFKSFKTVRTEVLFILKNLSLLKDGGVLAILVPSLIVNYSRLDKFRRLLFGLFELESVVEFEYKSFKKTEAKVFILVIRKSRPALADYMVGFTRYFNGVACKKDVYVSSLFHKSSTSEYLAGFKLFRGSNSSKECRGSFKEFYHNYAWVGDFSNVKYSSCSSKLPNVKYAISGDILIHRVGRQVGRTVFLTDGQVVVSDCIIVLRFFDNALKEKFIEFWKENKSQWISEFSKGTCAKSISIRDISALIRSL</sequence>
<evidence type="ECO:0000313" key="11">
    <source>
        <dbReference type="Proteomes" id="UP001272773"/>
    </source>
</evidence>
<dbReference type="SUPFAM" id="SSF53335">
    <property type="entry name" value="S-adenosyl-L-methionine-dependent methyltransferases"/>
    <property type="match status" value="1"/>
</dbReference>
<comment type="caution">
    <text evidence="10">The sequence shown here is derived from an EMBL/GenBank/DDBJ whole genome shotgun (WGS) entry which is preliminary data.</text>
</comment>
<feature type="domain" description="DNA methylase adenine-specific" evidence="9">
    <location>
        <begin position="72"/>
        <end position="203"/>
    </location>
</feature>
<proteinExistence type="inferred from homology"/>
<dbReference type="PANTHER" id="PTHR33841:SF1">
    <property type="entry name" value="DNA METHYLTRANSFERASE A"/>
    <property type="match status" value="1"/>
</dbReference>
<name>A0ABU4QDX1_9GAMM</name>
<dbReference type="InterPro" id="IPR050953">
    <property type="entry name" value="N4_N6_ade-DNA_methylase"/>
</dbReference>
<dbReference type="InterPro" id="IPR044946">
    <property type="entry name" value="Restrct_endonuc_typeI_TRD_sf"/>
</dbReference>
<dbReference type="PROSITE" id="PS00092">
    <property type="entry name" value="N6_MTASE"/>
    <property type="match status" value="1"/>
</dbReference>
<dbReference type="PRINTS" id="PR00507">
    <property type="entry name" value="N12N6MTFRASE"/>
</dbReference>
<keyword evidence="7" id="KW-0238">DNA-binding</keyword>
<dbReference type="EMBL" id="JAWXXR010000001">
    <property type="protein sequence ID" value="MDX6017218.1"/>
    <property type="molecule type" value="Genomic_DNA"/>
</dbReference>
<dbReference type="PANTHER" id="PTHR33841">
    <property type="entry name" value="DNA METHYLTRANSFERASE YEEA-RELATED"/>
    <property type="match status" value="1"/>
</dbReference>
<organism evidence="10 11">
    <name type="scientific">Shewanella indica</name>
    <dbReference type="NCBI Taxonomy" id="768528"/>
    <lineage>
        <taxon>Bacteria</taxon>
        <taxon>Pseudomonadati</taxon>
        <taxon>Pseudomonadota</taxon>
        <taxon>Gammaproteobacteria</taxon>
        <taxon>Alteromonadales</taxon>
        <taxon>Shewanellaceae</taxon>
        <taxon>Shewanella</taxon>
    </lineage>
</organism>
<dbReference type="RefSeq" id="WP_319619325.1">
    <property type="nucleotide sequence ID" value="NZ_JAWXXR010000001.1"/>
</dbReference>
<reference evidence="10 11" key="1">
    <citation type="submission" date="2023-11" db="EMBL/GenBank/DDBJ databases">
        <title>MicrobeMod: A computational toolkit for identifying prokaryotic methylation and restriction-modification with nanopore sequencing.</title>
        <authorList>
            <person name="Crits-Christoph A."/>
            <person name="Kang S.C."/>
            <person name="Lee H."/>
            <person name="Ostrov N."/>
        </authorList>
    </citation>
    <scope>NUCLEOTIDE SEQUENCE [LARGE SCALE GENOMIC DNA]</scope>
    <source>
        <strain evidence="10 11">ATCC BAA-2732</strain>
    </source>
</reference>
<gene>
    <name evidence="10" type="ORF">SIL79_12880</name>
</gene>
<dbReference type="CDD" id="cd02440">
    <property type="entry name" value="AdoMet_MTases"/>
    <property type="match status" value="1"/>
</dbReference>
<keyword evidence="3 10" id="KW-0489">Methyltransferase</keyword>
<dbReference type="Proteomes" id="UP001272773">
    <property type="component" value="Unassembled WGS sequence"/>
</dbReference>
<dbReference type="GO" id="GO:0032259">
    <property type="term" value="P:methylation"/>
    <property type="evidence" value="ECO:0007669"/>
    <property type="project" value="UniProtKB-KW"/>
</dbReference>
<dbReference type="EC" id="2.1.1.72" evidence="2"/>
<evidence type="ECO:0000256" key="3">
    <source>
        <dbReference type="ARBA" id="ARBA00022603"/>
    </source>
</evidence>
<evidence type="ECO:0000256" key="6">
    <source>
        <dbReference type="ARBA" id="ARBA00022747"/>
    </source>
</evidence>
<accession>A0ABU4QDX1</accession>
<keyword evidence="6" id="KW-0680">Restriction system</keyword>
<evidence type="ECO:0000256" key="4">
    <source>
        <dbReference type="ARBA" id="ARBA00022679"/>
    </source>
</evidence>
<comment type="catalytic activity">
    <reaction evidence="8">
        <text>a 2'-deoxyadenosine in DNA + S-adenosyl-L-methionine = an N(6)-methyl-2'-deoxyadenosine in DNA + S-adenosyl-L-homocysteine + H(+)</text>
        <dbReference type="Rhea" id="RHEA:15197"/>
        <dbReference type="Rhea" id="RHEA-COMP:12418"/>
        <dbReference type="Rhea" id="RHEA-COMP:12419"/>
        <dbReference type="ChEBI" id="CHEBI:15378"/>
        <dbReference type="ChEBI" id="CHEBI:57856"/>
        <dbReference type="ChEBI" id="CHEBI:59789"/>
        <dbReference type="ChEBI" id="CHEBI:90615"/>
        <dbReference type="ChEBI" id="CHEBI:90616"/>
        <dbReference type="EC" id="2.1.1.72"/>
    </reaction>
</comment>
<evidence type="ECO:0000256" key="5">
    <source>
        <dbReference type="ARBA" id="ARBA00022691"/>
    </source>
</evidence>
<evidence type="ECO:0000256" key="8">
    <source>
        <dbReference type="ARBA" id="ARBA00047942"/>
    </source>
</evidence>
<keyword evidence="4" id="KW-0808">Transferase</keyword>
<dbReference type="InterPro" id="IPR029063">
    <property type="entry name" value="SAM-dependent_MTases_sf"/>
</dbReference>
<dbReference type="InterPro" id="IPR002052">
    <property type="entry name" value="DNA_methylase_N6_adenine_CS"/>
</dbReference>
<dbReference type="Gene3D" id="3.90.220.20">
    <property type="entry name" value="DNA methylase specificity domains"/>
    <property type="match status" value="1"/>
</dbReference>
<evidence type="ECO:0000256" key="1">
    <source>
        <dbReference type="ARBA" id="ARBA00006594"/>
    </source>
</evidence>
<dbReference type="Gene3D" id="3.40.50.150">
    <property type="entry name" value="Vaccinia Virus protein VP39"/>
    <property type="match status" value="1"/>
</dbReference>